<dbReference type="OrthoDB" id="5884129at2759"/>
<dbReference type="SUPFAM" id="SSF50630">
    <property type="entry name" value="Acid proteases"/>
    <property type="match status" value="1"/>
</dbReference>
<dbReference type="Proteomes" id="UP000024635">
    <property type="component" value="Unassembled WGS sequence"/>
</dbReference>
<dbReference type="InterPro" id="IPR036875">
    <property type="entry name" value="Znf_CCHC_sf"/>
</dbReference>
<name>A0A016SF94_9BILA</name>
<dbReference type="InterPro" id="IPR001878">
    <property type="entry name" value="Znf_CCHC"/>
</dbReference>
<gene>
    <name evidence="3" type="primary">Acey_s0239.g3335</name>
    <name evidence="3" type="ORF">Y032_0239g3335</name>
</gene>
<keyword evidence="1" id="KW-0862">Zinc</keyword>
<organism evidence="3 4">
    <name type="scientific">Ancylostoma ceylanicum</name>
    <dbReference type="NCBI Taxonomy" id="53326"/>
    <lineage>
        <taxon>Eukaryota</taxon>
        <taxon>Metazoa</taxon>
        <taxon>Ecdysozoa</taxon>
        <taxon>Nematoda</taxon>
        <taxon>Chromadorea</taxon>
        <taxon>Rhabditida</taxon>
        <taxon>Rhabditina</taxon>
        <taxon>Rhabditomorpha</taxon>
        <taxon>Strongyloidea</taxon>
        <taxon>Ancylostomatidae</taxon>
        <taxon>Ancylostomatinae</taxon>
        <taxon>Ancylostoma</taxon>
    </lineage>
</organism>
<dbReference type="EMBL" id="JARK01001575">
    <property type="protein sequence ID" value="EYB88969.1"/>
    <property type="molecule type" value="Genomic_DNA"/>
</dbReference>
<dbReference type="PROSITE" id="PS00141">
    <property type="entry name" value="ASP_PROTEASE"/>
    <property type="match status" value="1"/>
</dbReference>
<dbReference type="Gene3D" id="4.10.60.10">
    <property type="entry name" value="Zinc finger, CCHC-type"/>
    <property type="match status" value="1"/>
</dbReference>
<evidence type="ECO:0000259" key="2">
    <source>
        <dbReference type="PROSITE" id="PS50158"/>
    </source>
</evidence>
<dbReference type="SMART" id="SM00343">
    <property type="entry name" value="ZnF_C2HC"/>
    <property type="match status" value="1"/>
</dbReference>
<dbReference type="InterPro" id="IPR001969">
    <property type="entry name" value="Aspartic_peptidase_AS"/>
</dbReference>
<dbReference type="GO" id="GO:0004190">
    <property type="term" value="F:aspartic-type endopeptidase activity"/>
    <property type="evidence" value="ECO:0007669"/>
    <property type="project" value="InterPro"/>
</dbReference>
<dbReference type="AlphaFoldDB" id="A0A016SF94"/>
<feature type="domain" description="CCHC-type" evidence="2">
    <location>
        <begin position="31"/>
        <end position="45"/>
    </location>
</feature>
<proteinExistence type="predicted"/>
<dbReference type="GO" id="GO:0008270">
    <property type="term" value="F:zinc ion binding"/>
    <property type="evidence" value="ECO:0007669"/>
    <property type="project" value="UniProtKB-KW"/>
</dbReference>
<keyword evidence="1" id="KW-0863">Zinc-finger</keyword>
<comment type="caution">
    <text evidence="3">The sequence shown here is derived from an EMBL/GenBank/DDBJ whole genome shotgun (WGS) entry which is preliminary data.</text>
</comment>
<dbReference type="GO" id="GO:0005737">
    <property type="term" value="C:cytoplasm"/>
    <property type="evidence" value="ECO:0007669"/>
    <property type="project" value="UniProtKB-ARBA"/>
</dbReference>
<sequence>MGESWKASSSTGNKVINDEMAKASKSEKEIKCFKCGEKGHIARRCTVSDGGNATANRTLPRVPATTSPQNHVSFSALLDKYLCTASKSTIAKQTGGLFGKKAVIQITVMGMELAALLDTGSETSIIPLSVFRSAREKKVDIDKYVERIPRVEAIVRNASGERMSFIDTIKMDVTMEGETKPVAFHVGEGLDDIVILGTNALEVFGLRLGKVHQAGSEERRFIQDESTSAVARVHERMFLPPGCMKFLPVEATLNQTDVFFESENAALAPGVCKISTEGIVELPVVNVSEQPMVFRKGEVVGSWQNEDYVPRAALEEQNDMMEKQPEEATNLQERNQTLIELISQGSSMTVELEELVSRFSDV</sequence>
<keyword evidence="4" id="KW-1185">Reference proteome</keyword>
<evidence type="ECO:0000256" key="1">
    <source>
        <dbReference type="PROSITE-ProRule" id="PRU00047"/>
    </source>
</evidence>
<dbReference type="InterPro" id="IPR021109">
    <property type="entry name" value="Peptidase_aspartic_dom_sf"/>
</dbReference>
<evidence type="ECO:0000313" key="3">
    <source>
        <dbReference type="EMBL" id="EYB88969.1"/>
    </source>
</evidence>
<dbReference type="GO" id="GO:0019899">
    <property type="term" value="F:enzyme binding"/>
    <property type="evidence" value="ECO:0007669"/>
    <property type="project" value="UniProtKB-ARBA"/>
</dbReference>
<reference evidence="4" key="1">
    <citation type="journal article" date="2015" name="Nat. Genet.">
        <title>The genome and transcriptome of the zoonotic hookworm Ancylostoma ceylanicum identify infection-specific gene families.</title>
        <authorList>
            <person name="Schwarz E.M."/>
            <person name="Hu Y."/>
            <person name="Antoshechkin I."/>
            <person name="Miller M.M."/>
            <person name="Sternberg P.W."/>
            <person name="Aroian R.V."/>
        </authorList>
    </citation>
    <scope>NUCLEOTIDE SEQUENCE</scope>
    <source>
        <strain evidence="4">HY135</strain>
    </source>
</reference>
<feature type="non-terminal residue" evidence="3">
    <location>
        <position position="362"/>
    </location>
</feature>
<evidence type="ECO:0000313" key="4">
    <source>
        <dbReference type="Proteomes" id="UP000024635"/>
    </source>
</evidence>
<dbReference type="CDD" id="cd00303">
    <property type="entry name" value="retropepsin_like"/>
    <property type="match status" value="1"/>
</dbReference>
<dbReference type="Gene3D" id="2.40.70.10">
    <property type="entry name" value="Acid Proteases"/>
    <property type="match status" value="1"/>
</dbReference>
<dbReference type="GO" id="GO:0006508">
    <property type="term" value="P:proteolysis"/>
    <property type="evidence" value="ECO:0007669"/>
    <property type="project" value="InterPro"/>
</dbReference>
<dbReference type="GO" id="GO:0003676">
    <property type="term" value="F:nucleic acid binding"/>
    <property type="evidence" value="ECO:0007669"/>
    <property type="project" value="InterPro"/>
</dbReference>
<protein>
    <recommendedName>
        <fullName evidence="2">CCHC-type domain-containing protein</fullName>
    </recommendedName>
</protein>
<accession>A0A016SF94</accession>
<keyword evidence="1" id="KW-0479">Metal-binding</keyword>
<dbReference type="SUPFAM" id="SSF57756">
    <property type="entry name" value="Retrovirus zinc finger-like domains"/>
    <property type="match status" value="1"/>
</dbReference>
<dbReference type="PROSITE" id="PS50158">
    <property type="entry name" value="ZF_CCHC"/>
    <property type="match status" value="1"/>
</dbReference>
<dbReference type="Pfam" id="PF00098">
    <property type="entry name" value="zf-CCHC"/>
    <property type="match status" value="1"/>
</dbReference>